<keyword evidence="4" id="KW-1185">Reference proteome</keyword>
<keyword evidence="1" id="KW-0175">Coiled coil</keyword>
<dbReference type="AlphaFoldDB" id="A0A3L8RTD4"/>
<evidence type="ECO:0000313" key="4">
    <source>
        <dbReference type="Proteomes" id="UP000276834"/>
    </source>
</evidence>
<dbReference type="EMBL" id="QUSF01000291">
    <property type="protein sequence ID" value="RLV84195.1"/>
    <property type="molecule type" value="Genomic_DNA"/>
</dbReference>
<accession>A0A3L8RTD4</accession>
<feature type="coiled-coil region" evidence="1">
    <location>
        <begin position="706"/>
        <end position="733"/>
    </location>
</feature>
<gene>
    <name evidence="3" type="ORF">DV515_00016323</name>
</gene>
<evidence type="ECO:0000256" key="1">
    <source>
        <dbReference type="SAM" id="Coils"/>
    </source>
</evidence>
<proteinExistence type="predicted"/>
<evidence type="ECO:0000313" key="3">
    <source>
        <dbReference type="EMBL" id="RLV84195.1"/>
    </source>
</evidence>
<protein>
    <submittedName>
        <fullName evidence="3">Uncharacterized protein</fullName>
    </submittedName>
</protein>
<evidence type="ECO:0000256" key="2">
    <source>
        <dbReference type="SAM" id="MobiDB-lite"/>
    </source>
</evidence>
<reference evidence="3 4" key="1">
    <citation type="journal article" date="2018" name="Proc. R. Soc. B">
        <title>A non-coding region near Follistatin controls head colour polymorphism in the Gouldian finch.</title>
        <authorList>
            <person name="Toomey M.B."/>
            <person name="Marques C.I."/>
            <person name="Andrade P."/>
            <person name="Araujo P.M."/>
            <person name="Sabatino S."/>
            <person name="Gazda M.A."/>
            <person name="Afonso S."/>
            <person name="Lopes R.J."/>
            <person name="Corbo J.C."/>
            <person name="Carneiro M."/>
        </authorList>
    </citation>
    <scope>NUCLEOTIDE SEQUENCE [LARGE SCALE GENOMIC DNA]</scope>
    <source>
        <strain evidence="3">Red01</strain>
        <tissue evidence="3">Muscle</tissue>
    </source>
</reference>
<name>A0A3L8RTD4_CHLGU</name>
<feature type="region of interest" description="Disordered" evidence="2">
    <location>
        <begin position="593"/>
        <end position="613"/>
    </location>
</feature>
<sequence>MCCCQGWHHGRWEWEHPLAWEQCQALDLLWPLRGSCSEHVQGQVGQGLEHPGIVEGVPAHGRGCMRCALWSLPNLCDFMEWEHAVPTPLSLSCSKIPLAEGDGMTLVGAACGLPCPAAASPESCPRVPETNHVNSVIPSSPHAEQCFGQEQRHGAILPDAINILKMSSSLRSSMADSDALGDVLVTSGLPVLLQNKSEEQVRPSRNPARAGTWQHILSPEGFTQSQMAAAGAHPLPCPVASRNWFSCHFGMQGAFWSGFDLVPACLHVGLWMHTGYVFVVCRRIGAGTRLWMAAATHHPCIPVPRVFPSSRVLQVLPAHTTGGDLRLAWPKALGTWTPSGVWSLFFGHLLGAQSLLCSISQLVKATRLAAFLRVNQLPDWWMGWGPAVEGSSALLELWEGLILWVLDTWHGGGSAPVPGCLGTSLSGPAVPGVCGCTEGKGAAKVCGTMADTSIAPPIASALPQRICDEGIGAQGQGLRVFKTRDAANGLWARVLQSCTSAPPPCPPSQPGRLKQIAGHAVSLKLSTPRSCVPPMAMDIDIPSSGVSISASLDPLLLPEQGSLWAGPGIPVLSGHDHGQRSAGRDPLVMTSRSTGHGIFWPRSTGSKGSVGGGMKASTVHLSSPCLCHGQTPTLSSPASDTPGLPQCWAQCFPHALWHGQELPRPPEPFPKVIPVSLPQAVCLGTGDTPALLISVFFLFLPFLDLQQTLETNLTNLVKRNSELENQMAKLIQICQQVEVGEGRGGWGRCLGQLPALGSQCMDHPRVLSWGSPGSRDECGGRMVPRGLKELSGLGGTEKRHGLQSWLQAGGPARCSVLGTAAAFGGRLSETEHENRAQPGDTEPVTRLINWVTLSLQTCSNSLNHQLPVELKPRLLPWIQGEFASLAGHASPVPPLHSPQAIPWAQQPAGCWNAVVGCGDVTSGCCNRTRDPPVQGGAVCPQQSSYDVFAQGAAACPSPPESQSSRGLGLQHQCFVLHSLNNALMLWQEEVSAEALFVSASRADHCHNVQRRRRGLRCSELPAKHCWPSVSLVLFCFSLPVHHSAVGMALLGVSLLGCLFSRAQWAWPESGNTDSMDVWQRGKEPGCPCRALVTVTSPCCSDGPCFGPENPPGMEQGCGCMSFQTHSFESSSNAPLQRAQ</sequence>
<organism evidence="3 4">
    <name type="scientific">Chloebia gouldiae</name>
    <name type="common">Gouldian finch</name>
    <name type="synonym">Erythrura gouldiae</name>
    <dbReference type="NCBI Taxonomy" id="44316"/>
    <lineage>
        <taxon>Eukaryota</taxon>
        <taxon>Metazoa</taxon>
        <taxon>Chordata</taxon>
        <taxon>Craniata</taxon>
        <taxon>Vertebrata</taxon>
        <taxon>Euteleostomi</taxon>
        <taxon>Archelosauria</taxon>
        <taxon>Archosauria</taxon>
        <taxon>Dinosauria</taxon>
        <taxon>Saurischia</taxon>
        <taxon>Theropoda</taxon>
        <taxon>Coelurosauria</taxon>
        <taxon>Aves</taxon>
        <taxon>Neognathae</taxon>
        <taxon>Neoaves</taxon>
        <taxon>Telluraves</taxon>
        <taxon>Australaves</taxon>
        <taxon>Passeriformes</taxon>
        <taxon>Passeroidea</taxon>
        <taxon>Passeridae</taxon>
        <taxon>Chloebia</taxon>
    </lineage>
</organism>
<dbReference type="Proteomes" id="UP000276834">
    <property type="component" value="Unassembled WGS sequence"/>
</dbReference>
<comment type="caution">
    <text evidence="3">The sequence shown here is derived from an EMBL/GenBank/DDBJ whole genome shotgun (WGS) entry which is preliminary data.</text>
</comment>